<dbReference type="RefSeq" id="WP_242935670.1">
    <property type="nucleotide sequence ID" value="NZ_CP094326.1"/>
</dbReference>
<gene>
    <name evidence="3" type="ORF">MQE36_09110</name>
</gene>
<keyword evidence="2" id="KW-0732">Signal</keyword>
<dbReference type="PANTHER" id="PTHR12558">
    <property type="entry name" value="CELL DIVISION CYCLE 16,23,27"/>
    <property type="match status" value="1"/>
</dbReference>
<dbReference type="PANTHER" id="PTHR12558:SF13">
    <property type="entry name" value="CELL DIVISION CYCLE PROTEIN 27 HOMOLOG"/>
    <property type="match status" value="1"/>
</dbReference>
<dbReference type="Pfam" id="PF12895">
    <property type="entry name" value="ANAPC3"/>
    <property type="match status" value="1"/>
</dbReference>
<evidence type="ECO:0000313" key="4">
    <source>
        <dbReference type="Proteomes" id="UP000829476"/>
    </source>
</evidence>
<dbReference type="SUPFAM" id="SSF48452">
    <property type="entry name" value="TPR-like"/>
    <property type="match status" value="2"/>
</dbReference>
<feature type="repeat" description="TPR" evidence="1">
    <location>
        <begin position="278"/>
        <end position="311"/>
    </location>
</feature>
<evidence type="ECO:0000256" key="2">
    <source>
        <dbReference type="SAM" id="SignalP"/>
    </source>
</evidence>
<accession>A0ABY3YHY4</accession>
<dbReference type="Gene3D" id="1.25.40.10">
    <property type="entry name" value="Tetratricopeptide repeat domain"/>
    <property type="match status" value="7"/>
</dbReference>
<feature type="repeat" description="TPR" evidence="1">
    <location>
        <begin position="500"/>
        <end position="533"/>
    </location>
</feature>
<dbReference type="SUPFAM" id="SSF81901">
    <property type="entry name" value="HCP-like"/>
    <property type="match status" value="2"/>
</dbReference>
<dbReference type="PROSITE" id="PS50293">
    <property type="entry name" value="TPR_REGION"/>
    <property type="match status" value="1"/>
</dbReference>
<sequence>MNIRKLACLSILLLSARGFAQESAIYTNPSKDYLRALDLYNERQYQASQNIFTDVKEHTTDIETQANCSYYIANAAIRLNQLGAERLMEDFVENYPTSTKRNSAFIDVANYYFDQGKYANSLKWYDKAEDQSMSYNEREEFNFKKGYALFKAKKHKDARTYLNRVITSEKYGSQAKYYIGYIAYESDNYGEADTYFSQVSGNEELNDKLSYYQADMNFKKGDFKKAISLATQQLAKADPKEKSELSKIVGESYFNLEQYNEAIPYLKEYKGKSGKWNNVDFYQLGYAYYKQGDYENAINQFNKIIDANDPVAQNAYYHLAECYIKTDKKQQALNAFRNASQMTFVEQIRKDAALNYAKLSYDVGNPYENVPQVLTNYLNNYPESSNKQEIQELLVDSYITSKNYDAALELLEKNRSFSSKTTYQKVAFYRGLELFNDGKYQDALTYLDKSLKETQDAGFTARATFWKAEADYILNRYNDAVVGFKQFEQSNAARTTPEYKNLYYNLGYAYFKQKNYEQAISYFKKYDASEKQDSQRLNDTYLRLGDSHFVTSKYWPAMEYYNKAIALNKVDADYAQFQKAISYGFVERPNQKIDQLEKFVNDYPNSTLRDDAYYELGNTYVNNNQTGKGISSYNKLAQEYRMSSYVPKAILKEGLIYYNAGQNNEALVKFKQVVKDYPDTQEAVQAVSTAKMIYVEEGKVNEYANWVKQLDFVEVSESDIENAAYEAAERKFVQGETRASVKGFEDYLEQFPNGAHAIQANFYLAQSYFNTGETQKSIPHYKYVIKDRNEFTEQALARLSQLYIDKGQNEAAIPILKQLEIQADYPQNITFAQSNLMKINYELKNYSETLTYAEKVLSNGKIDNRIKSDAQIMIARSAVKTNNQELAKSAYSQVQKIATGALAAEALYYDAYFKNKDGAFEASNEAVQKLAKDYAGYKEFGAKGLIVMAKNFHALDDAFQATYILENVMNNFADYPDIVKEAETELQRIKSQESLRNSSVSPTDQN</sequence>
<proteinExistence type="predicted"/>
<dbReference type="SMART" id="SM00028">
    <property type="entry name" value="TPR"/>
    <property type="match status" value="14"/>
</dbReference>
<keyword evidence="1" id="KW-0802">TPR repeat</keyword>
<feature type="signal peptide" evidence="2">
    <location>
        <begin position="1"/>
        <end position="20"/>
    </location>
</feature>
<dbReference type="PROSITE" id="PS50005">
    <property type="entry name" value="TPR"/>
    <property type="match status" value="4"/>
</dbReference>
<dbReference type="InterPro" id="IPR011990">
    <property type="entry name" value="TPR-like_helical_dom_sf"/>
</dbReference>
<dbReference type="Pfam" id="PF13432">
    <property type="entry name" value="TPR_16"/>
    <property type="match status" value="2"/>
</dbReference>
<dbReference type="Pfam" id="PF13181">
    <property type="entry name" value="TPR_8"/>
    <property type="match status" value="3"/>
</dbReference>
<reference evidence="3 4" key="1">
    <citation type="journal article" date="2018" name="Int. J. Syst. Evol. Microbiol.">
        <title>Zhouia spongiae sp. nov., isolated from a marine sponge.</title>
        <authorList>
            <person name="Zhuang L."/>
            <person name="Lin B."/>
            <person name="Qin F."/>
            <person name="Luo L."/>
        </authorList>
    </citation>
    <scope>NUCLEOTIDE SEQUENCE [LARGE SCALE GENOMIC DNA]</scope>
    <source>
        <strain evidence="3 4">HN-Y44</strain>
    </source>
</reference>
<dbReference type="Proteomes" id="UP000829476">
    <property type="component" value="Chromosome"/>
</dbReference>
<dbReference type="InterPro" id="IPR019734">
    <property type="entry name" value="TPR_rpt"/>
</dbReference>
<evidence type="ECO:0000256" key="1">
    <source>
        <dbReference type="PROSITE-ProRule" id="PRU00339"/>
    </source>
</evidence>
<feature type="repeat" description="TPR" evidence="1">
    <location>
        <begin position="647"/>
        <end position="680"/>
    </location>
</feature>
<keyword evidence="4" id="KW-1185">Reference proteome</keyword>
<dbReference type="EMBL" id="CP094326">
    <property type="protein sequence ID" value="UNY97256.1"/>
    <property type="molecule type" value="Genomic_DNA"/>
</dbReference>
<evidence type="ECO:0000313" key="3">
    <source>
        <dbReference type="EMBL" id="UNY97256.1"/>
    </source>
</evidence>
<feature type="chain" id="PRO_5045070844" evidence="2">
    <location>
        <begin position="21"/>
        <end position="1006"/>
    </location>
</feature>
<name>A0ABY3YHY4_9FLAO</name>
<dbReference type="Pfam" id="PF13174">
    <property type="entry name" value="TPR_6"/>
    <property type="match status" value="1"/>
</dbReference>
<feature type="repeat" description="TPR" evidence="1">
    <location>
        <begin position="538"/>
        <end position="571"/>
    </location>
</feature>
<protein>
    <submittedName>
        <fullName evidence="3">Tetratricopeptide repeat protein</fullName>
    </submittedName>
</protein>
<organism evidence="3 4">
    <name type="scientific">Zhouia spongiae</name>
    <dbReference type="NCBI Taxonomy" id="2202721"/>
    <lineage>
        <taxon>Bacteria</taxon>
        <taxon>Pseudomonadati</taxon>
        <taxon>Bacteroidota</taxon>
        <taxon>Flavobacteriia</taxon>
        <taxon>Flavobacteriales</taxon>
        <taxon>Flavobacteriaceae</taxon>
        <taxon>Zhouia</taxon>
    </lineage>
</organism>